<gene>
    <name evidence="1" type="ORF">AVEN_51015_1</name>
</gene>
<evidence type="ECO:0000313" key="2">
    <source>
        <dbReference type="Proteomes" id="UP000499080"/>
    </source>
</evidence>
<sequence length="105" mass="11861">MSPTLATLVKKTKVPENDRIFSPSLLLAKLWRYIWNFPVTSHASGKGYKYSEVQNDFDRLWSANAFGISLESCLLCELVSCYELGSSVFSFNVVGRLLRVACVYL</sequence>
<reference evidence="1 2" key="1">
    <citation type="journal article" date="2019" name="Sci. Rep.">
        <title>Orb-weaving spider Araneus ventricosus genome elucidates the spidroin gene catalogue.</title>
        <authorList>
            <person name="Kono N."/>
            <person name="Nakamura H."/>
            <person name="Ohtoshi R."/>
            <person name="Moran D.A.P."/>
            <person name="Shinohara A."/>
            <person name="Yoshida Y."/>
            <person name="Fujiwara M."/>
            <person name="Mori M."/>
            <person name="Tomita M."/>
            <person name="Arakawa K."/>
        </authorList>
    </citation>
    <scope>NUCLEOTIDE SEQUENCE [LARGE SCALE GENOMIC DNA]</scope>
</reference>
<protein>
    <submittedName>
        <fullName evidence="1">Uncharacterized protein</fullName>
    </submittedName>
</protein>
<accession>A0A4Y2PDR6</accession>
<keyword evidence="2" id="KW-1185">Reference proteome</keyword>
<evidence type="ECO:0000313" key="1">
    <source>
        <dbReference type="EMBL" id="GBN50095.1"/>
    </source>
</evidence>
<dbReference type="AlphaFoldDB" id="A0A4Y2PDR6"/>
<organism evidence="1 2">
    <name type="scientific">Araneus ventricosus</name>
    <name type="common">Orbweaver spider</name>
    <name type="synonym">Epeira ventricosa</name>
    <dbReference type="NCBI Taxonomy" id="182803"/>
    <lineage>
        <taxon>Eukaryota</taxon>
        <taxon>Metazoa</taxon>
        <taxon>Ecdysozoa</taxon>
        <taxon>Arthropoda</taxon>
        <taxon>Chelicerata</taxon>
        <taxon>Arachnida</taxon>
        <taxon>Araneae</taxon>
        <taxon>Araneomorphae</taxon>
        <taxon>Entelegynae</taxon>
        <taxon>Araneoidea</taxon>
        <taxon>Araneidae</taxon>
        <taxon>Araneus</taxon>
    </lineage>
</organism>
<proteinExistence type="predicted"/>
<comment type="caution">
    <text evidence="1">The sequence shown here is derived from an EMBL/GenBank/DDBJ whole genome shotgun (WGS) entry which is preliminary data.</text>
</comment>
<dbReference type="Proteomes" id="UP000499080">
    <property type="component" value="Unassembled WGS sequence"/>
</dbReference>
<name>A0A4Y2PDR6_ARAVE</name>
<dbReference type="EMBL" id="BGPR01011193">
    <property type="protein sequence ID" value="GBN50095.1"/>
    <property type="molecule type" value="Genomic_DNA"/>
</dbReference>